<feature type="active site" description="Charge relay system" evidence="6">
    <location>
        <position position="431"/>
    </location>
</feature>
<evidence type="ECO:0000256" key="6">
    <source>
        <dbReference type="PIRSR" id="PIRSR000862-1"/>
    </source>
</evidence>
<feature type="active site" description="Charge relay system" evidence="6">
    <location>
        <position position="400"/>
    </location>
</feature>
<dbReference type="PANTHER" id="PTHR11005">
    <property type="entry name" value="LYSOSOMAL ACID LIPASE-RELATED"/>
    <property type="match status" value="1"/>
</dbReference>
<evidence type="ECO:0000256" key="2">
    <source>
        <dbReference type="ARBA" id="ARBA00022729"/>
    </source>
</evidence>
<evidence type="ECO:0000256" key="1">
    <source>
        <dbReference type="ARBA" id="ARBA00010701"/>
    </source>
</evidence>
<evidence type="ECO:0000313" key="10">
    <source>
        <dbReference type="EMBL" id="ROT75600.1"/>
    </source>
</evidence>
<feature type="active site" description="Nucleophile" evidence="6">
    <location>
        <position position="229"/>
    </location>
</feature>
<evidence type="ECO:0000256" key="5">
    <source>
        <dbReference type="ARBA" id="ARBA00023180"/>
    </source>
</evidence>
<gene>
    <name evidence="10" type="ORF">C7M84_005852</name>
</gene>
<accession>A0A3R7P511</accession>
<proteinExistence type="inferred from homology"/>
<feature type="signal peptide" evidence="8">
    <location>
        <begin position="1"/>
        <end position="26"/>
    </location>
</feature>
<dbReference type="STRING" id="6689.A0A3R7P511"/>
<dbReference type="AlphaFoldDB" id="A0A3R7P511"/>
<dbReference type="GO" id="GO:0016042">
    <property type="term" value="P:lipid catabolic process"/>
    <property type="evidence" value="ECO:0007669"/>
    <property type="project" value="UniProtKB-KW"/>
</dbReference>
<keyword evidence="5" id="KW-0325">Glycoprotein</keyword>
<comment type="similarity">
    <text evidence="1">Belongs to the AB hydrolase superfamily. Lipase family.</text>
</comment>
<evidence type="ECO:0000256" key="7">
    <source>
        <dbReference type="SAM" id="MobiDB-lite"/>
    </source>
</evidence>
<organism evidence="10 11">
    <name type="scientific">Penaeus vannamei</name>
    <name type="common">Whiteleg shrimp</name>
    <name type="synonym">Litopenaeus vannamei</name>
    <dbReference type="NCBI Taxonomy" id="6689"/>
    <lineage>
        <taxon>Eukaryota</taxon>
        <taxon>Metazoa</taxon>
        <taxon>Ecdysozoa</taxon>
        <taxon>Arthropoda</taxon>
        <taxon>Crustacea</taxon>
        <taxon>Multicrustacea</taxon>
        <taxon>Malacostraca</taxon>
        <taxon>Eumalacostraca</taxon>
        <taxon>Eucarida</taxon>
        <taxon>Decapoda</taxon>
        <taxon>Dendrobranchiata</taxon>
        <taxon>Penaeoidea</taxon>
        <taxon>Penaeidae</taxon>
        <taxon>Penaeus</taxon>
    </lineage>
</organism>
<evidence type="ECO:0000313" key="11">
    <source>
        <dbReference type="Proteomes" id="UP000283509"/>
    </source>
</evidence>
<feature type="chain" id="PRO_5018542871" evidence="8">
    <location>
        <begin position="27"/>
        <end position="458"/>
    </location>
</feature>
<dbReference type="GO" id="GO:0016788">
    <property type="term" value="F:hydrolase activity, acting on ester bonds"/>
    <property type="evidence" value="ECO:0007669"/>
    <property type="project" value="InterPro"/>
</dbReference>
<evidence type="ECO:0000256" key="8">
    <source>
        <dbReference type="SAM" id="SignalP"/>
    </source>
</evidence>
<reference evidence="10 11" key="2">
    <citation type="submission" date="2019-01" db="EMBL/GenBank/DDBJ databases">
        <title>The decoding of complex shrimp genome reveals the adaptation for benthos swimmer, frequently molting mechanism and breeding impact on genome.</title>
        <authorList>
            <person name="Sun Y."/>
            <person name="Gao Y."/>
            <person name="Yu Y."/>
        </authorList>
    </citation>
    <scope>NUCLEOTIDE SEQUENCE [LARGE SCALE GENOMIC DNA]</scope>
    <source>
        <tissue evidence="10">Muscle</tissue>
    </source>
</reference>
<dbReference type="PIRSF" id="PIRSF000862">
    <property type="entry name" value="Steryl_ester_lip"/>
    <property type="match status" value="1"/>
</dbReference>
<dbReference type="OrthoDB" id="9974421at2759"/>
<feature type="domain" description="AB hydrolase-1" evidence="9">
    <location>
        <begin position="135"/>
        <end position="435"/>
    </location>
</feature>
<comment type="caution">
    <text evidence="10">The sequence shown here is derived from an EMBL/GenBank/DDBJ whole genome shotgun (WGS) entry which is preliminary data.</text>
</comment>
<dbReference type="SUPFAM" id="SSF53474">
    <property type="entry name" value="alpha/beta-Hydrolases"/>
    <property type="match status" value="1"/>
</dbReference>
<dbReference type="Proteomes" id="UP000283509">
    <property type="component" value="Unassembled WGS sequence"/>
</dbReference>
<keyword evidence="4" id="KW-0443">Lipid metabolism</keyword>
<dbReference type="InterPro" id="IPR029058">
    <property type="entry name" value="AB_hydrolase_fold"/>
</dbReference>
<evidence type="ECO:0000259" key="9">
    <source>
        <dbReference type="Pfam" id="PF00561"/>
    </source>
</evidence>
<evidence type="ECO:0000256" key="4">
    <source>
        <dbReference type="ARBA" id="ARBA00023098"/>
    </source>
</evidence>
<dbReference type="InterPro" id="IPR000073">
    <property type="entry name" value="AB_hydrolase_1"/>
</dbReference>
<protein>
    <submittedName>
        <fullName evidence="10">Putative lipase 3-like</fullName>
    </submittedName>
</protein>
<dbReference type="EMBL" id="QCYY01001754">
    <property type="protein sequence ID" value="ROT75600.1"/>
    <property type="molecule type" value="Genomic_DNA"/>
</dbReference>
<keyword evidence="3" id="KW-0442">Lipid degradation</keyword>
<evidence type="ECO:0000256" key="3">
    <source>
        <dbReference type="ARBA" id="ARBA00022963"/>
    </source>
</evidence>
<dbReference type="InterPro" id="IPR025483">
    <property type="entry name" value="Lipase_euk"/>
</dbReference>
<sequence length="458" mass="51586">MARMTSSRALVTLALLTVTFGGGAQAFPWREPRQTSFFSGLVNALLRSSADFQSIASTADLCRMAGYEVEEHRVVTEDGYVLTVHHVPPFANPRRKSGDSESDRSPPATPAKDERRARSAGTTEEGGRARAGPDNVVFLQHGLMGSSDNWNTNTEEDSLAYLLSNAGFDVWMGNFRGNIYSRGHVSMTHDDPDFWRFSYDEMAGYDLPSMLDYVANRTRARNMHYVGHSMGTTVFFALMSSRPEYQSRVKSMVALAPVATVQSITSPIKYLAPIVSELHFMLRLFGNDEELMTNRLLTSLWDPYRACSNQAICENLQFMITGFDPERADKKMVPVILSHNPAGASTQTLFHFVQGFNSGRFQKYDWGKKGNMLKYGTEQPPEYDVSKIDLPVTLFWGANDWLTGKEDINRLEKLLPQLQASYKVLNPVFSHLDFLWATDARSLVYDKLFDILNNEVRT</sequence>
<reference evidence="10 11" key="1">
    <citation type="submission" date="2018-04" db="EMBL/GenBank/DDBJ databases">
        <authorList>
            <person name="Zhang X."/>
            <person name="Yuan J."/>
            <person name="Li F."/>
            <person name="Xiang J."/>
        </authorList>
    </citation>
    <scope>NUCLEOTIDE SEQUENCE [LARGE SCALE GENOMIC DNA]</scope>
    <source>
        <tissue evidence="10">Muscle</tissue>
    </source>
</reference>
<feature type="region of interest" description="Disordered" evidence="7">
    <location>
        <begin position="91"/>
        <end position="132"/>
    </location>
</feature>
<keyword evidence="2 8" id="KW-0732">Signal</keyword>
<keyword evidence="11" id="KW-1185">Reference proteome</keyword>
<dbReference type="Gene3D" id="3.40.50.1820">
    <property type="entry name" value="alpha/beta hydrolase"/>
    <property type="match status" value="1"/>
</dbReference>
<dbReference type="Pfam" id="PF00561">
    <property type="entry name" value="Abhydrolase_1"/>
    <property type="match status" value="1"/>
</dbReference>
<name>A0A3R7P511_PENVA</name>